<accession>A0ABD3EWS2</accession>
<proteinExistence type="predicted"/>
<dbReference type="AlphaFoldDB" id="A0ABD3EWS2"/>
<evidence type="ECO:0000313" key="3">
    <source>
        <dbReference type="Proteomes" id="UP001632037"/>
    </source>
</evidence>
<comment type="caution">
    <text evidence="2">The sequence shown here is derived from an EMBL/GenBank/DDBJ whole genome shotgun (WGS) entry which is preliminary data.</text>
</comment>
<gene>
    <name evidence="2" type="ORF">V7S43_017580</name>
</gene>
<feature type="transmembrane region" description="Helical" evidence="1">
    <location>
        <begin position="6"/>
        <end position="24"/>
    </location>
</feature>
<dbReference type="Proteomes" id="UP001632037">
    <property type="component" value="Unassembled WGS sequence"/>
</dbReference>
<keyword evidence="1" id="KW-0472">Membrane</keyword>
<dbReference type="EMBL" id="JBIMZQ010000064">
    <property type="protein sequence ID" value="KAL3657439.1"/>
    <property type="molecule type" value="Genomic_DNA"/>
</dbReference>
<evidence type="ECO:0000256" key="1">
    <source>
        <dbReference type="SAM" id="Phobius"/>
    </source>
</evidence>
<keyword evidence="3" id="KW-1185">Reference proteome</keyword>
<reference evidence="2 3" key="1">
    <citation type="submission" date="2024-09" db="EMBL/GenBank/DDBJ databases">
        <title>Genome sequencing and assembly of Phytophthora oleae, isolate VK10A, causative agent of rot of olive drupes.</title>
        <authorList>
            <person name="Conti Taguali S."/>
            <person name="Riolo M."/>
            <person name="La Spada F."/>
            <person name="Cacciola S.O."/>
            <person name="Dionisio G."/>
        </authorList>
    </citation>
    <scope>NUCLEOTIDE SEQUENCE [LARGE SCALE GENOMIC DNA]</scope>
    <source>
        <strain evidence="2 3">VK10A</strain>
    </source>
</reference>
<evidence type="ECO:0000313" key="2">
    <source>
        <dbReference type="EMBL" id="KAL3657439.1"/>
    </source>
</evidence>
<evidence type="ECO:0008006" key="4">
    <source>
        <dbReference type="Google" id="ProtNLM"/>
    </source>
</evidence>
<name>A0ABD3EWS2_9STRA</name>
<organism evidence="2 3">
    <name type="scientific">Phytophthora oleae</name>
    <dbReference type="NCBI Taxonomy" id="2107226"/>
    <lineage>
        <taxon>Eukaryota</taxon>
        <taxon>Sar</taxon>
        <taxon>Stramenopiles</taxon>
        <taxon>Oomycota</taxon>
        <taxon>Peronosporomycetes</taxon>
        <taxon>Peronosporales</taxon>
        <taxon>Peronosporaceae</taxon>
        <taxon>Phytophthora</taxon>
    </lineage>
</organism>
<protein>
    <recommendedName>
        <fullName evidence="4">Transmembrane protein</fullName>
    </recommendedName>
</protein>
<sequence length="113" mass="12754">MTRLFLPSYDVVAVAGVLVGMVPCQMETHQQQLWSYHWVTSSLSAVLSLVVGVPAFLSYRTNCLHGIRYEQVFCHHLAGQQTSGATTELFVPRERERESIVPTGRRTYRPSKS</sequence>
<keyword evidence="1" id="KW-0812">Transmembrane</keyword>
<keyword evidence="1" id="KW-1133">Transmembrane helix</keyword>
<feature type="transmembrane region" description="Helical" evidence="1">
    <location>
        <begin position="36"/>
        <end position="57"/>
    </location>
</feature>